<protein>
    <submittedName>
        <fullName evidence="3">Uncharacterized protein</fullName>
    </submittedName>
</protein>
<feature type="transmembrane region" description="Helical" evidence="2">
    <location>
        <begin position="12"/>
        <end position="31"/>
    </location>
</feature>
<gene>
    <name evidence="3" type="ORF">DN745_03815</name>
</gene>
<dbReference type="Proteomes" id="UP000249799">
    <property type="component" value="Chromosome"/>
</dbReference>
<accession>A0A2Z4FI84</accession>
<evidence type="ECO:0000256" key="1">
    <source>
        <dbReference type="SAM" id="MobiDB-lite"/>
    </source>
</evidence>
<evidence type="ECO:0000313" key="4">
    <source>
        <dbReference type="Proteomes" id="UP000249799"/>
    </source>
</evidence>
<name>A0A2Z4FI84_9DELT</name>
<sequence>MEQKTQKNRTQIVATLAKVLAVFLVMSTLVACKSKEEPKEEEAAEKSTGSLIAVPNTATMTDIPEDQTLSGAGPSGNLFLVATPSPNPIPFQELVEFEVRVYEDAEHTKLAEGVKLDQVRPMMPAHGHGMKTKPEIEKIEDGVFRVHGMQFHMQGDGDDGAWTIDFLLRDAGQLEVIPFDLQCCRP</sequence>
<evidence type="ECO:0000256" key="2">
    <source>
        <dbReference type="SAM" id="Phobius"/>
    </source>
</evidence>
<organism evidence="3 4">
    <name type="scientific">Bradymonas sediminis</name>
    <dbReference type="NCBI Taxonomy" id="1548548"/>
    <lineage>
        <taxon>Bacteria</taxon>
        <taxon>Deltaproteobacteria</taxon>
        <taxon>Bradymonadales</taxon>
        <taxon>Bradymonadaceae</taxon>
        <taxon>Bradymonas</taxon>
    </lineage>
</organism>
<feature type="region of interest" description="Disordered" evidence="1">
    <location>
        <begin position="35"/>
        <end position="69"/>
    </location>
</feature>
<reference evidence="3 4" key="1">
    <citation type="submission" date="2018-06" db="EMBL/GenBank/DDBJ databases">
        <title>Lujinxingia sediminis gen. nov. sp. nov., a new facultative anaerobic member of the class Deltaproteobacteria, and proposal of Lujinxingaceae fam. nov.</title>
        <authorList>
            <person name="Guo L.-Y."/>
            <person name="Li C.-M."/>
            <person name="Wang S."/>
            <person name="Du Z.-J."/>
        </authorList>
    </citation>
    <scope>NUCLEOTIDE SEQUENCE [LARGE SCALE GENOMIC DNA]</scope>
    <source>
        <strain evidence="3 4">FA350</strain>
    </source>
</reference>
<keyword evidence="2" id="KW-0812">Transmembrane</keyword>
<dbReference type="RefSeq" id="WP_111332338.1">
    <property type="nucleotide sequence ID" value="NZ_CP030032.1"/>
</dbReference>
<dbReference type="PROSITE" id="PS51257">
    <property type="entry name" value="PROKAR_LIPOPROTEIN"/>
    <property type="match status" value="1"/>
</dbReference>
<keyword evidence="2" id="KW-1133">Transmembrane helix</keyword>
<dbReference type="OrthoDB" id="5526796at2"/>
<dbReference type="AlphaFoldDB" id="A0A2Z4FI84"/>
<keyword evidence="4" id="KW-1185">Reference proteome</keyword>
<proteinExistence type="predicted"/>
<dbReference type="EMBL" id="CP030032">
    <property type="protein sequence ID" value="AWV88515.1"/>
    <property type="molecule type" value="Genomic_DNA"/>
</dbReference>
<dbReference type="KEGG" id="bsed:DN745_03815"/>
<evidence type="ECO:0000313" key="3">
    <source>
        <dbReference type="EMBL" id="AWV88515.1"/>
    </source>
</evidence>
<keyword evidence="2" id="KW-0472">Membrane</keyword>